<feature type="compositionally biased region" description="Polar residues" evidence="1">
    <location>
        <begin position="66"/>
        <end position="75"/>
    </location>
</feature>
<protein>
    <submittedName>
        <fullName evidence="2">Uncharacterized protein</fullName>
    </submittedName>
</protein>
<dbReference type="Proteomes" id="UP000026961">
    <property type="component" value="Chromosome 8"/>
</dbReference>
<dbReference type="Gramene" id="OGLUM08G20460.1">
    <property type="protein sequence ID" value="OGLUM08G20460.1"/>
    <property type="gene ID" value="OGLUM08G20460"/>
</dbReference>
<proteinExistence type="predicted"/>
<dbReference type="AlphaFoldDB" id="A0A0E0AX59"/>
<reference evidence="2" key="2">
    <citation type="submission" date="2018-05" db="EMBL/GenBank/DDBJ databases">
        <title>OgluRS3 (Oryza glumaepatula Reference Sequence Version 3).</title>
        <authorList>
            <person name="Zhang J."/>
            <person name="Kudrna D."/>
            <person name="Lee S."/>
            <person name="Talag J."/>
            <person name="Welchert J."/>
            <person name="Wing R.A."/>
        </authorList>
    </citation>
    <scope>NUCLEOTIDE SEQUENCE [LARGE SCALE GENOMIC DNA]</scope>
</reference>
<name>A0A0E0AX59_9ORYZ</name>
<evidence type="ECO:0000256" key="1">
    <source>
        <dbReference type="SAM" id="MobiDB-lite"/>
    </source>
</evidence>
<keyword evidence="3" id="KW-1185">Reference proteome</keyword>
<feature type="compositionally biased region" description="Low complexity" evidence="1">
    <location>
        <begin position="24"/>
        <end position="65"/>
    </location>
</feature>
<evidence type="ECO:0000313" key="3">
    <source>
        <dbReference type="Proteomes" id="UP000026961"/>
    </source>
</evidence>
<sequence length="93" mass="10039">MAAVCRAPGRSLTELRHPRRTAPRRGGAQPRRRAAQAPSRAGAGRMAQQHQAASKASRSSSSHQAITPNLPSAENGQKEKREGTGITKRFRSE</sequence>
<dbReference type="EnsemblPlants" id="OGLUM08G20460.1">
    <property type="protein sequence ID" value="OGLUM08G20460.1"/>
    <property type="gene ID" value="OGLUM08G20460"/>
</dbReference>
<reference evidence="2" key="1">
    <citation type="submission" date="2015-04" db="UniProtKB">
        <authorList>
            <consortium name="EnsemblPlants"/>
        </authorList>
    </citation>
    <scope>IDENTIFICATION</scope>
</reference>
<evidence type="ECO:0000313" key="2">
    <source>
        <dbReference type="EnsemblPlants" id="OGLUM08G20460.1"/>
    </source>
</evidence>
<dbReference type="HOGENOM" id="CLU_2403234_0_0_1"/>
<organism evidence="2">
    <name type="scientific">Oryza glumipatula</name>
    <dbReference type="NCBI Taxonomy" id="40148"/>
    <lineage>
        <taxon>Eukaryota</taxon>
        <taxon>Viridiplantae</taxon>
        <taxon>Streptophyta</taxon>
        <taxon>Embryophyta</taxon>
        <taxon>Tracheophyta</taxon>
        <taxon>Spermatophyta</taxon>
        <taxon>Magnoliopsida</taxon>
        <taxon>Liliopsida</taxon>
        <taxon>Poales</taxon>
        <taxon>Poaceae</taxon>
        <taxon>BOP clade</taxon>
        <taxon>Oryzoideae</taxon>
        <taxon>Oryzeae</taxon>
        <taxon>Oryzinae</taxon>
        <taxon>Oryza</taxon>
    </lineage>
</organism>
<feature type="region of interest" description="Disordered" evidence="1">
    <location>
        <begin position="1"/>
        <end position="93"/>
    </location>
</feature>
<accession>A0A0E0AX59</accession>